<feature type="compositionally biased region" description="Basic residues" evidence="1">
    <location>
        <begin position="17"/>
        <end position="30"/>
    </location>
</feature>
<feature type="compositionally biased region" description="Basic and acidic residues" evidence="1">
    <location>
        <begin position="1"/>
        <end position="13"/>
    </location>
</feature>
<feature type="region of interest" description="Disordered" evidence="1">
    <location>
        <begin position="1"/>
        <end position="174"/>
    </location>
</feature>
<evidence type="ECO:0000256" key="1">
    <source>
        <dbReference type="SAM" id="MobiDB-lite"/>
    </source>
</evidence>
<dbReference type="Proteomes" id="UP000664940">
    <property type="component" value="Unassembled WGS sequence"/>
</dbReference>
<organism evidence="2 3">
    <name type="scientific">Phyllostomus discolor</name>
    <name type="common">pale spear-nosed bat</name>
    <dbReference type="NCBI Taxonomy" id="89673"/>
    <lineage>
        <taxon>Eukaryota</taxon>
        <taxon>Metazoa</taxon>
        <taxon>Chordata</taxon>
        <taxon>Craniata</taxon>
        <taxon>Vertebrata</taxon>
        <taxon>Euteleostomi</taxon>
        <taxon>Mammalia</taxon>
        <taxon>Eutheria</taxon>
        <taxon>Laurasiatheria</taxon>
        <taxon>Chiroptera</taxon>
        <taxon>Yangochiroptera</taxon>
        <taxon>Phyllostomidae</taxon>
        <taxon>Phyllostominae</taxon>
        <taxon>Phyllostomus</taxon>
    </lineage>
</organism>
<name>A0A833YFK9_9CHIR</name>
<sequence>MDREERTQQERNIRYGLTKRCHPQRARGPARYHEEIRRGGGGRKRPSGYHEGPAGPVCYAADAQRDGLRLSRQQDEDDAERRRDVPTATLLTTGSKGSPVPCSPRPGEMPYVLASPRVNAHTLGSPGHPVSSGLKEQHAGPFGDACGTPSGQVSPQLRVRSPKRPVFGVTASVT</sequence>
<comment type="caution">
    <text evidence="2">The sequence shown here is derived from an EMBL/GenBank/DDBJ whole genome shotgun (WGS) entry which is preliminary data.</text>
</comment>
<gene>
    <name evidence="2" type="ORF">HJG60_009392</name>
</gene>
<reference evidence="2 3" key="1">
    <citation type="journal article" date="2020" name="Nature">
        <title>Six reference-quality genomes reveal evolution of bat adaptations.</title>
        <authorList>
            <person name="Jebb D."/>
            <person name="Huang Z."/>
            <person name="Pippel M."/>
            <person name="Hughes G.M."/>
            <person name="Lavrichenko K."/>
            <person name="Devanna P."/>
            <person name="Winkler S."/>
            <person name="Jermiin L.S."/>
            <person name="Skirmuntt E.C."/>
            <person name="Katzourakis A."/>
            <person name="Burkitt-Gray L."/>
            <person name="Ray D.A."/>
            <person name="Sullivan K.A.M."/>
            <person name="Roscito J.G."/>
            <person name="Kirilenko B.M."/>
            <person name="Davalos L.M."/>
            <person name="Corthals A.P."/>
            <person name="Power M.L."/>
            <person name="Jones G."/>
            <person name="Ransome R.D."/>
            <person name="Dechmann D.K.N."/>
            <person name="Locatelli A.G."/>
            <person name="Puechmaille S.J."/>
            <person name="Fedrigo O."/>
            <person name="Jarvis E.D."/>
            <person name="Hiller M."/>
            <person name="Vernes S.C."/>
            <person name="Myers E.W."/>
            <person name="Teeling E.C."/>
        </authorList>
    </citation>
    <scope>NUCLEOTIDE SEQUENCE [LARGE SCALE GENOMIC DNA]</scope>
    <source>
        <strain evidence="2">Bat1K_MPI-CBG_1</strain>
    </source>
</reference>
<proteinExistence type="predicted"/>
<dbReference type="EMBL" id="JABVXQ010000015">
    <property type="protein sequence ID" value="KAF6074985.1"/>
    <property type="molecule type" value="Genomic_DNA"/>
</dbReference>
<protein>
    <submittedName>
        <fullName evidence="2">Uncharacterized protein</fullName>
    </submittedName>
</protein>
<dbReference type="AlphaFoldDB" id="A0A833YFK9"/>
<evidence type="ECO:0000313" key="2">
    <source>
        <dbReference type="EMBL" id="KAF6074985.1"/>
    </source>
</evidence>
<accession>A0A833YFK9</accession>
<feature type="compositionally biased region" description="Basic and acidic residues" evidence="1">
    <location>
        <begin position="63"/>
        <end position="85"/>
    </location>
</feature>
<evidence type="ECO:0000313" key="3">
    <source>
        <dbReference type="Proteomes" id="UP000664940"/>
    </source>
</evidence>